<comment type="caution">
    <text evidence="1">The sequence shown here is derived from an EMBL/GenBank/DDBJ whole genome shotgun (WGS) entry which is preliminary data.</text>
</comment>
<dbReference type="OrthoDB" id="10406135at2759"/>
<dbReference type="Proteomes" id="UP000886653">
    <property type="component" value="Unassembled WGS sequence"/>
</dbReference>
<evidence type="ECO:0000313" key="1">
    <source>
        <dbReference type="EMBL" id="KAG0149493.1"/>
    </source>
</evidence>
<proteinExistence type="predicted"/>
<organism evidence="1 2">
    <name type="scientific">Cronartium quercuum f. sp. fusiforme G11</name>
    <dbReference type="NCBI Taxonomy" id="708437"/>
    <lineage>
        <taxon>Eukaryota</taxon>
        <taxon>Fungi</taxon>
        <taxon>Dikarya</taxon>
        <taxon>Basidiomycota</taxon>
        <taxon>Pucciniomycotina</taxon>
        <taxon>Pucciniomycetes</taxon>
        <taxon>Pucciniales</taxon>
        <taxon>Coleosporiaceae</taxon>
        <taxon>Cronartium</taxon>
    </lineage>
</organism>
<protein>
    <submittedName>
        <fullName evidence="1">Uncharacterized protein</fullName>
    </submittedName>
</protein>
<keyword evidence="2" id="KW-1185">Reference proteome</keyword>
<dbReference type="EMBL" id="MU167227">
    <property type="protein sequence ID" value="KAG0149493.1"/>
    <property type="molecule type" value="Genomic_DNA"/>
</dbReference>
<accession>A0A9P6NSK3</accession>
<gene>
    <name evidence="1" type="ORF">CROQUDRAFT_105027</name>
</gene>
<evidence type="ECO:0000313" key="2">
    <source>
        <dbReference type="Proteomes" id="UP000886653"/>
    </source>
</evidence>
<reference evidence="1" key="1">
    <citation type="submission" date="2013-11" db="EMBL/GenBank/DDBJ databases">
        <title>Genome sequence of the fusiform rust pathogen reveals effectors for host alternation and coevolution with pine.</title>
        <authorList>
            <consortium name="DOE Joint Genome Institute"/>
            <person name="Smith K."/>
            <person name="Pendleton A."/>
            <person name="Kubisiak T."/>
            <person name="Anderson C."/>
            <person name="Salamov A."/>
            <person name="Aerts A."/>
            <person name="Riley R."/>
            <person name="Clum A."/>
            <person name="Lindquist E."/>
            <person name="Ence D."/>
            <person name="Campbell M."/>
            <person name="Kronenberg Z."/>
            <person name="Feau N."/>
            <person name="Dhillon B."/>
            <person name="Hamelin R."/>
            <person name="Burleigh J."/>
            <person name="Smith J."/>
            <person name="Yandell M."/>
            <person name="Nelson C."/>
            <person name="Grigoriev I."/>
            <person name="Davis J."/>
        </authorList>
    </citation>
    <scope>NUCLEOTIDE SEQUENCE</scope>
    <source>
        <strain evidence="1">G11</strain>
    </source>
</reference>
<name>A0A9P6NSK3_9BASI</name>
<dbReference type="AlphaFoldDB" id="A0A9P6NSK3"/>
<sequence length="455" mass="52921">MRFKFLIPFIDHRLILRFLITLQLLYNVEAGGLLPLQFFGFSSIARFLGVFIPALGIFHPISCRTLDRRNLHISEVKLLLNLVNQEDKLAVRTMSAFMKFTGDNFSSFIASSATQKADERKAWLRLNFFGRPESEAETMMLKWANKKDRNEWREGGFDPKDVLVFSRVLGMDGHFLDSVDSMNLLEYVVRWLLLPSSESSKIYEIILWFKQRLGEEKYLRRLTVFETLIDPDRPGKPWWTPSEMEKWIQHTDWDPSKIIKVGYALRLDDKTHIMKRPERDAAFLMLYQFLDPVEWVRYRRTQARKSKMTTHPDSVMTTLPDSVMTTLPDSEKKVVTYIPEALAVNGKPYRNGPLYRQRLDILAGGELHPEGYWGPPEPGSFTYRVYWIARGLDPDGAFGLDEEQFKTAEPIVSFESFAAQSWWDLWTASLANFVLQLPLGSIRHIWKNLAKVRPA</sequence>